<protein>
    <submittedName>
        <fullName evidence="2">Uncharacterized protein</fullName>
    </submittedName>
</protein>
<gene>
    <name evidence="2" type="ORF">P7K49_013367</name>
</gene>
<accession>A0ABQ9VIM3</accession>
<evidence type="ECO:0000256" key="1">
    <source>
        <dbReference type="SAM" id="MobiDB-lite"/>
    </source>
</evidence>
<proteinExistence type="predicted"/>
<dbReference type="Proteomes" id="UP001266305">
    <property type="component" value="Unassembled WGS sequence"/>
</dbReference>
<feature type="region of interest" description="Disordered" evidence="1">
    <location>
        <begin position="68"/>
        <end position="108"/>
    </location>
</feature>
<sequence>MKKKTLDQSRILSLAVTATETVSLMLQYLRNRQHLIISSSDVKVSMKLEERKPQAWAITLQGSHCLRQKGTGNVLGTPGKEKMEKGTENPGIRLAEDPRRKSRWSVIR</sequence>
<name>A0ABQ9VIM3_SAGOE</name>
<evidence type="ECO:0000313" key="2">
    <source>
        <dbReference type="EMBL" id="KAK2108202.1"/>
    </source>
</evidence>
<reference evidence="2 3" key="1">
    <citation type="submission" date="2023-05" db="EMBL/GenBank/DDBJ databases">
        <title>B98-5 Cell Line De Novo Hybrid Assembly: An Optical Mapping Approach.</title>
        <authorList>
            <person name="Kananen K."/>
            <person name="Auerbach J.A."/>
            <person name="Kautto E."/>
            <person name="Blachly J.S."/>
        </authorList>
    </citation>
    <scope>NUCLEOTIDE SEQUENCE [LARGE SCALE GENOMIC DNA]</scope>
    <source>
        <strain evidence="2">B95-8</strain>
        <tissue evidence="2">Cell line</tissue>
    </source>
</reference>
<organism evidence="2 3">
    <name type="scientific">Saguinus oedipus</name>
    <name type="common">Cotton-top tamarin</name>
    <name type="synonym">Oedipomidas oedipus</name>
    <dbReference type="NCBI Taxonomy" id="9490"/>
    <lineage>
        <taxon>Eukaryota</taxon>
        <taxon>Metazoa</taxon>
        <taxon>Chordata</taxon>
        <taxon>Craniata</taxon>
        <taxon>Vertebrata</taxon>
        <taxon>Euteleostomi</taxon>
        <taxon>Mammalia</taxon>
        <taxon>Eutheria</taxon>
        <taxon>Euarchontoglires</taxon>
        <taxon>Primates</taxon>
        <taxon>Haplorrhini</taxon>
        <taxon>Platyrrhini</taxon>
        <taxon>Cebidae</taxon>
        <taxon>Callitrichinae</taxon>
        <taxon>Saguinus</taxon>
    </lineage>
</organism>
<evidence type="ECO:0000313" key="3">
    <source>
        <dbReference type="Proteomes" id="UP001266305"/>
    </source>
</evidence>
<comment type="caution">
    <text evidence="2">The sequence shown here is derived from an EMBL/GenBank/DDBJ whole genome shotgun (WGS) entry which is preliminary data.</text>
</comment>
<keyword evidence="3" id="KW-1185">Reference proteome</keyword>
<dbReference type="EMBL" id="JASSZA010000006">
    <property type="protein sequence ID" value="KAK2108202.1"/>
    <property type="molecule type" value="Genomic_DNA"/>
</dbReference>